<dbReference type="InterPro" id="IPR018300">
    <property type="entry name" value="Aminotrans_IV_CS"/>
</dbReference>
<evidence type="ECO:0000256" key="5">
    <source>
        <dbReference type="RuleBase" id="RU004516"/>
    </source>
</evidence>
<evidence type="ECO:0000256" key="2">
    <source>
        <dbReference type="ARBA" id="ARBA00009320"/>
    </source>
</evidence>
<sequence>MSIVFLNDGFMPIEEAKISPLDRGFLFGDGIYEVIPTYNGKAVGLEPHMQRMFDGLAAIGIKSTKTLAEWRELIEQLLEANEGDYLGVYLQVSRGADVKRYHAYPENVEPTIFAMTTAIKPAIAADASAAKGFSVSTTEDMRWKRCQIKSTALLGNVMHFQQGYENGSDEILLYNENNFLTEASSSNAFIVKDGVVITPIADNQILPGITRKLILDILEKDGSIPVEVRNVSMEEVFNADEVWVTSSSKEIAPVTSIDGKVVGDGKVGQVWEAAFKLYTAHKYEY</sequence>
<dbReference type="SUPFAM" id="SSF56752">
    <property type="entry name" value="D-aminoacid aminotransferase-like PLP-dependent enzymes"/>
    <property type="match status" value="1"/>
</dbReference>
<dbReference type="InterPro" id="IPR036038">
    <property type="entry name" value="Aminotransferase-like"/>
</dbReference>
<organism evidence="6 7">
    <name type="scientific">Marinomonas sargassi</name>
    <dbReference type="NCBI Taxonomy" id="2984494"/>
    <lineage>
        <taxon>Bacteria</taxon>
        <taxon>Pseudomonadati</taxon>
        <taxon>Pseudomonadota</taxon>
        <taxon>Gammaproteobacteria</taxon>
        <taxon>Oceanospirillales</taxon>
        <taxon>Oceanospirillaceae</taxon>
        <taxon>Marinomonas</taxon>
    </lineage>
</organism>
<dbReference type="PANTHER" id="PTHR42743:SF10">
    <property type="entry name" value="D-ALANINE AMINOTRANSFERASE"/>
    <property type="match status" value="1"/>
</dbReference>
<name>A0ABT2YSW0_9GAMM</name>
<dbReference type="EMBL" id="JAOVZB010000003">
    <property type="protein sequence ID" value="MCV2402975.1"/>
    <property type="molecule type" value="Genomic_DNA"/>
</dbReference>
<evidence type="ECO:0000313" key="6">
    <source>
        <dbReference type="EMBL" id="MCV2402975.1"/>
    </source>
</evidence>
<reference evidence="6 7" key="1">
    <citation type="submission" date="2022-10" db="EMBL/GenBank/DDBJ databases">
        <title>Marinomonas transparenta sp. nov. and Marinomonas sargassi sp. nov., isolated from marine alga (Sargassum natans (L.) Gaillon).</title>
        <authorList>
            <person name="Wang Y."/>
        </authorList>
    </citation>
    <scope>NUCLEOTIDE SEQUENCE [LARGE SCALE GENOMIC DNA]</scope>
    <source>
        <strain evidence="6 7">C2222</strain>
    </source>
</reference>
<comment type="cofactor">
    <cofactor evidence="1 5">
        <name>pyridoxal 5'-phosphate</name>
        <dbReference type="ChEBI" id="CHEBI:597326"/>
    </cofactor>
</comment>
<evidence type="ECO:0000256" key="3">
    <source>
        <dbReference type="ARBA" id="ARBA00022898"/>
    </source>
</evidence>
<evidence type="ECO:0000256" key="4">
    <source>
        <dbReference type="RuleBase" id="RU004106"/>
    </source>
</evidence>
<dbReference type="Pfam" id="PF01063">
    <property type="entry name" value="Aminotran_4"/>
    <property type="match status" value="1"/>
</dbReference>
<keyword evidence="6" id="KW-0808">Transferase</keyword>
<comment type="caution">
    <text evidence="6">The sequence shown here is derived from an EMBL/GenBank/DDBJ whole genome shotgun (WGS) entry which is preliminary data.</text>
</comment>
<dbReference type="PROSITE" id="PS00770">
    <property type="entry name" value="AA_TRANSFER_CLASS_4"/>
    <property type="match status" value="1"/>
</dbReference>
<dbReference type="Gene3D" id="3.20.10.10">
    <property type="entry name" value="D-amino Acid Aminotransferase, subunit A, domain 2"/>
    <property type="match status" value="1"/>
</dbReference>
<dbReference type="RefSeq" id="WP_263530354.1">
    <property type="nucleotide sequence ID" value="NZ_JAOVZB010000003.1"/>
</dbReference>
<proteinExistence type="inferred from homology"/>
<dbReference type="InterPro" id="IPR043131">
    <property type="entry name" value="BCAT-like_N"/>
</dbReference>
<dbReference type="InterPro" id="IPR050571">
    <property type="entry name" value="Class-IV_PLP-Dep_Aminotrnsfr"/>
</dbReference>
<evidence type="ECO:0000256" key="1">
    <source>
        <dbReference type="ARBA" id="ARBA00001933"/>
    </source>
</evidence>
<dbReference type="Gene3D" id="3.30.470.10">
    <property type="match status" value="1"/>
</dbReference>
<gene>
    <name evidence="6" type="ORF">OFY17_08795</name>
</gene>
<dbReference type="GO" id="GO:0008483">
    <property type="term" value="F:transaminase activity"/>
    <property type="evidence" value="ECO:0007669"/>
    <property type="project" value="UniProtKB-KW"/>
</dbReference>
<accession>A0ABT2YSW0</accession>
<keyword evidence="6" id="KW-0032">Aminotransferase</keyword>
<dbReference type="InterPro" id="IPR001544">
    <property type="entry name" value="Aminotrans_IV"/>
</dbReference>
<evidence type="ECO:0000313" key="7">
    <source>
        <dbReference type="Proteomes" id="UP001209713"/>
    </source>
</evidence>
<dbReference type="PANTHER" id="PTHR42743">
    <property type="entry name" value="AMINO-ACID AMINOTRANSFERASE"/>
    <property type="match status" value="1"/>
</dbReference>
<keyword evidence="7" id="KW-1185">Reference proteome</keyword>
<keyword evidence="3 5" id="KW-0663">Pyridoxal phosphate</keyword>
<dbReference type="CDD" id="cd01558">
    <property type="entry name" value="D-AAT_like"/>
    <property type="match status" value="1"/>
</dbReference>
<comment type="similarity">
    <text evidence="2 4">Belongs to the class-IV pyridoxal-phosphate-dependent aminotransferase family.</text>
</comment>
<dbReference type="Proteomes" id="UP001209713">
    <property type="component" value="Unassembled WGS sequence"/>
</dbReference>
<dbReference type="InterPro" id="IPR043132">
    <property type="entry name" value="BCAT-like_C"/>
</dbReference>
<protein>
    <submittedName>
        <fullName evidence="6">D-amino acid aminotransferase</fullName>
    </submittedName>
</protein>